<evidence type="ECO:0000256" key="5">
    <source>
        <dbReference type="ARBA" id="ARBA00034247"/>
    </source>
</evidence>
<comment type="cofactor">
    <cofactor evidence="1">
        <name>Mg(2+)</name>
        <dbReference type="ChEBI" id="CHEBI:18420"/>
    </cofactor>
</comment>
<dbReference type="Proteomes" id="UP000344571">
    <property type="component" value="Chromosome"/>
</dbReference>
<dbReference type="Pfam" id="PF00990">
    <property type="entry name" value="GGDEF"/>
    <property type="match status" value="1"/>
</dbReference>
<dbReference type="SMART" id="SM00267">
    <property type="entry name" value="GGDEF"/>
    <property type="match status" value="1"/>
</dbReference>
<feature type="domain" description="GGDEF" evidence="8">
    <location>
        <begin position="387"/>
        <end position="519"/>
    </location>
</feature>
<comment type="catalytic activity">
    <reaction evidence="5">
        <text>2 GTP = 3',3'-c-di-GMP + 2 diphosphate</text>
        <dbReference type="Rhea" id="RHEA:24898"/>
        <dbReference type="ChEBI" id="CHEBI:33019"/>
        <dbReference type="ChEBI" id="CHEBI:37565"/>
        <dbReference type="ChEBI" id="CHEBI:58805"/>
        <dbReference type="EC" id="2.7.7.65"/>
    </reaction>
</comment>
<reference evidence="10 12" key="2">
    <citation type="submission" date="2018-10" db="EMBL/GenBank/DDBJ databases">
        <title>Complete genome sequence of Pseudomonas pelagia strain Kongs-67.</title>
        <authorList>
            <person name="Sinha R.K."/>
            <person name="Krishnan K."/>
        </authorList>
    </citation>
    <scope>NUCLEOTIDE SEQUENCE [LARGE SCALE GENOMIC DNA]</scope>
    <source>
        <strain evidence="10 12">Kongs-67</strain>
    </source>
</reference>
<feature type="domain" description="Response regulatory" evidence="7">
    <location>
        <begin position="105"/>
        <end position="222"/>
    </location>
</feature>
<dbReference type="InterPro" id="IPR036641">
    <property type="entry name" value="HPT_dom_sf"/>
</dbReference>
<evidence type="ECO:0000313" key="12">
    <source>
        <dbReference type="Proteomes" id="UP000344571"/>
    </source>
</evidence>
<evidence type="ECO:0000256" key="1">
    <source>
        <dbReference type="ARBA" id="ARBA00001946"/>
    </source>
</evidence>
<keyword evidence="12" id="KW-1185">Reference proteome</keyword>
<organism evidence="9 11">
    <name type="scientific">Halopseudomonas pelagia</name>
    <dbReference type="NCBI Taxonomy" id="553151"/>
    <lineage>
        <taxon>Bacteria</taxon>
        <taxon>Pseudomonadati</taxon>
        <taxon>Pseudomonadota</taxon>
        <taxon>Gammaproteobacteria</taxon>
        <taxon>Pseudomonadales</taxon>
        <taxon>Pseudomonadaceae</taxon>
        <taxon>Halopseudomonas</taxon>
    </lineage>
</organism>
<dbReference type="GO" id="GO:0043709">
    <property type="term" value="P:cell adhesion involved in single-species biofilm formation"/>
    <property type="evidence" value="ECO:0007669"/>
    <property type="project" value="TreeGrafter"/>
</dbReference>
<dbReference type="GO" id="GO:0004672">
    <property type="term" value="F:protein kinase activity"/>
    <property type="evidence" value="ECO:0007669"/>
    <property type="project" value="UniProtKB-ARBA"/>
</dbReference>
<feature type="domain" description="Response regulatory" evidence="7">
    <location>
        <begin position="231"/>
        <end position="347"/>
    </location>
</feature>
<comment type="subcellular location">
    <subcellularLocation>
        <location evidence="2">Cell inner membrane</location>
    </subcellularLocation>
</comment>
<proteinExistence type="predicted"/>
<dbReference type="SUPFAM" id="SSF52172">
    <property type="entry name" value="CheY-like"/>
    <property type="match status" value="2"/>
</dbReference>
<gene>
    <name evidence="9" type="ORF">CO192_04835</name>
    <name evidence="10" type="ORF">EAO82_01800</name>
</gene>
<dbReference type="InterPro" id="IPR050469">
    <property type="entry name" value="Diguanylate_Cyclase"/>
</dbReference>
<reference evidence="9 11" key="1">
    <citation type="submission" date="2017-09" db="EMBL/GenBank/DDBJ databases">
        <title>Bacterial and phytoplankton interrelationship in Kongsfjorden, an Arctic fjord.</title>
        <authorList>
            <person name="Sinha R."/>
            <person name="Krishnan K."/>
        </authorList>
    </citation>
    <scope>NUCLEOTIDE SEQUENCE [LARGE SCALE GENOMIC DNA]</scope>
    <source>
        <strain evidence="9 11">58</strain>
    </source>
</reference>
<comment type="caution">
    <text evidence="6">Lacks conserved residue(s) required for the propagation of feature annotation.</text>
</comment>
<dbReference type="InterPro" id="IPR043128">
    <property type="entry name" value="Rev_trsase/Diguanyl_cyclase"/>
</dbReference>
<protein>
    <recommendedName>
        <fullName evidence="3">diguanylate cyclase</fullName>
        <ecNumber evidence="3">2.7.7.65</ecNumber>
    </recommendedName>
</protein>
<dbReference type="EMBL" id="CP033116">
    <property type="protein sequence ID" value="QFY58631.1"/>
    <property type="molecule type" value="Genomic_DNA"/>
</dbReference>
<dbReference type="InterPro" id="IPR008207">
    <property type="entry name" value="Sig_transdc_His_kin_Hpt_dom"/>
</dbReference>
<dbReference type="AlphaFoldDB" id="A0AA91U5A5"/>
<evidence type="ECO:0000256" key="4">
    <source>
        <dbReference type="ARBA" id="ARBA00023012"/>
    </source>
</evidence>
<dbReference type="Proteomes" id="UP000243750">
    <property type="component" value="Unassembled WGS sequence"/>
</dbReference>
<dbReference type="CDD" id="cd01949">
    <property type="entry name" value="GGDEF"/>
    <property type="match status" value="1"/>
</dbReference>
<dbReference type="Gene3D" id="1.20.120.160">
    <property type="entry name" value="HPT domain"/>
    <property type="match status" value="1"/>
</dbReference>
<evidence type="ECO:0000313" key="9">
    <source>
        <dbReference type="EMBL" id="PCD00687.1"/>
    </source>
</evidence>
<name>A0AA91U5A5_9GAMM</name>
<dbReference type="SUPFAM" id="SSF55073">
    <property type="entry name" value="Nucleotide cyclase"/>
    <property type="match status" value="1"/>
</dbReference>
<dbReference type="PROSITE" id="PS50110">
    <property type="entry name" value="RESPONSE_REGULATORY"/>
    <property type="match status" value="2"/>
</dbReference>
<dbReference type="InterPro" id="IPR011006">
    <property type="entry name" value="CheY-like_superfamily"/>
</dbReference>
<dbReference type="GO" id="GO:0005886">
    <property type="term" value="C:plasma membrane"/>
    <property type="evidence" value="ECO:0007669"/>
    <property type="project" value="UniProtKB-SubCell"/>
</dbReference>
<dbReference type="SUPFAM" id="SSF47226">
    <property type="entry name" value="Histidine-containing phosphotransfer domain, HPT domain"/>
    <property type="match status" value="1"/>
</dbReference>
<evidence type="ECO:0000313" key="10">
    <source>
        <dbReference type="EMBL" id="QFY58631.1"/>
    </source>
</evidence>
<dbReference type="CDD" id="cd00156">
    <property type="entry name" value="REC"/>
    <property type="match status" value="1"/>
</dbReference>
<dbReference type="NCBIfam" id="TIGR00254">
    <property type="entry name" value="GGDEF"/>
    <property type="match status" value="1"/>
</dbReference>
<dbReference type="GO" id="GO:0000160">
    <property type="term" value="P:phosphorelay signal transduction system"/>
    <property type="evidence" value="ECO:0007669"/>
    <property type="project" value="UniProtKB-KW"/>
</dbReference>
<dbReference type="GO" id="GO:0052621">
    <property type="term" value="F:diguanylate cyclase activity"/>
    <property type="evidence" value="ECO:0007669"/>
    <property type="project" value="UniProtKB-EC"/>
</dbReference>
<dbReference type="GO" id="GO:1902201">
    <property type="term" value="P:negative regulation of bacterial-type flagellum-dependent cell motility"/>
    <property type="evidence" value="ECO:0007669"/>
    <property type="project" value="TreeGrafter"/>
</dbReference>
<dbReference type="PANTHER" id="PTHR45138:SF9">
    <property type="entry name" value="DIGUANYLATE CYCLASE DGCM-RELATED"/>
    <property type="match status" value="1"/>
</dbReference>
<dbReference type="InterPro" id="IPR000160">
    <property type="entry name" value="GGDEF_dom"/>
</dbReference>
<dbReference type="InterPro" id="IPR029787">
    <property type="entry name" value="Nucleotide_cyclase"/>
</dbReference>
<dbReference type="PROSITE" id="PS50887">
    <property type="entry name" value="GGDEF"/>
    <property type="match status" value="1"/>
</dbReference>
<dbReference type="PANTHER" id="PTHR45138">
    <property type="entry name" value="REGULATORY COMPONENTS OF SENSORY TRANSDUCTION SYSTEM"/>
    <property type="match status" value="1"/>
</dbReference>
<dbReference type="EC" id="2.7.7.65" evidence="3"/>
<sequence>MQLAADQLPIDADTVPEDVISLRNGLHKLAGSAGTFGFTDLGLQARKLEQVAKNCISQNYLDPASRQRLVRGIHALPHWLFDIDDEQPSERIVSPLTEPLSRSKLIAILETDKMLLAATSQTLNSFGYQTQGFTTFKTLREALKQTLPDALVVAVGQKGIDRAGLDYLAGLQSQLESPLPLIVISEDDNFADQIQAVRAGAQGFFTRPVDLPALENRLEGCFNSLQNEPFRVLIVDDDLDLARRFEAVLSSAGMLAEVVIEPTQLLQQLAHFTPEVVLMDVNMPEYSGPELAQVIRLNDDWLRVPILYISAETDATRQMQALMKAGDDFITKPISDNALLTTVYSRAQRARRVSHALARDSLTGLLKHADIKEQVAIEMERAARMRRPASVAMIDIDHFKSVNDQHGHAVGDNVIRALANLLRQRLRKIDRLGRYGGEEFLAVLPDCDAADAKAILDEIRSAFHDLYFTGAAGSSFQCSFSAGISACNQQSAWQIVEPLEKADAHLYKAKKDGRNRVVA</sequence>
<evidence type="ECO:0000256" key="3">
    <source>
        <dbReference type="ARBA" id="ARBA00012528"/>
    </source>
</evidence>
<dbReference type="Pfam" id="PF01627">
    <property type="entry name" value="Hpt"/>
    <property type="match status" value="1"/>
</dbReference>
<accession>A0AA91U5A5</accession>
<keyword evidence="4" id="KW-0902">Two-component regulatory system</keyword>
<feature type="modified residue" description="4-aspartylphosphate" evidence="6">
    <location>
        <position position="280"/>
    </location>
</feature>
<keyword evidence="6" id="KW-0597">Phosphoprotein</keyword>
<dbReference type="InterPro" id="IPR001789">
    <property type="entry name" value="Sig_transdc_resp-reg_receiver"/>
</dbReference>
<evidence type="ECO:0000259" key="8">
    <source>
        <dbReference type="PROSITE" id="PS50887"/>
    </source>
</evidence>
<dbReference type="SMART" id="SM00448">
    <property type="entry name" value="REC"/>
    <property type="match status" value="2"/>
</dbReference>
<dbReference type="FunFam" id="3.30.70.270:FF:000001">
    <property type="entry name" value="Diguanylate cyclase domain protein"/>
    <property type="match status" value="1"/>
</dbReference>
<dbReference type="Gene3D" id="3.40.50.2300">
    <property type="match status" value="2"/>
</dbReference>
<evidence type="ECO:0000256" key="6">
    <source>
        <dbReference type="PROSITE-ProRule" id="PRU00169"/>
    </source>
</evidence>
<dbReference type="EMBL" id="NWMT01000063">
    <property type="protein sequence ID" value="PCD00687.1"/>
    <property type="molecule type" value="Genomic_DNA"/>
</dbReference>
<dbReference type="Pfam" id="PF00072">
    <property type="entry name" value="Response_reg"/>
    <property type="match status" value="2"/>
</dbReference>
<evidence type="ECO:0000259" key="7">
    <source>
        <dbReference type="PROSITE" id="PS50110"/>
    </source>
</evidence>
<dbReference type="Gene3D" id="3.30.70.270">
    <property type="match status" value="1"/>
</dbReference>
<evidence type="ECO:0000256" key="2">
    <source>
        <dbReference type="ARBA" id="ARBA00004533"/>
    </source>
</evidence>
<evidence type="ECO:0000313" key="11">
    <source>
        <dbReference type="Proteomes" id="UP000243750"/>
    </source>
</evidence>